<protein>
    <submittedName>
        <fullName evidence="2">Uncharacterized protein</fullName>
    </submittedName>
</protein>
<dbReference type="STRING" id="413071.G9MHF2"/>
<dbReference type="OrthoDB" id="3941134at2759"/>
<dbReference type="HOGENOM" id="CLU_381382_0_0_1"/>
<dbReference type="GeneID" id="25790001"/>
<dbReference type="Proteomes" id="UP000007115">
    <property type="component" value="Unassembled WGS sequence"/>
</dbReference>
<feature type="compositionally biased region" description="Basic and acidic residues" evidence="1">
    <location>
        <begin position="98"/>
        <end position="134"/>
    </location>
</feature>
<proteinExistence type="predicted"/>
<dbReference type="VEuPathDB" id="FungiDB:TRIVIDRAFT_197561"/>
<evidence type="ECO:0000313" key="3">
    <source>
        <dbReference type="Proteomes" id="UP000007115"/>
    </source>
</evidence>
<dbReference type="AlphaFoldDB" id="G9MHF2"/>
<feature type="compositionally biased region" description="Low complexity" evidence="1">
    <location>
        <begin position="40"/>
        <end position="50"/>
    </location>
</feature>
<evidence type="ECO:0000313" key="2">
    <source>
        <dbReference type="EMBL" id="EHK26140.1"/>
    </source>
</evidence>
<dbReference type="eggNOG" id="ENOG502SBSC">
    <property type="taxonomic scope" value="Eukaryota"/>
</dbReference>
<name>G9MHF2_HYPVG</name>
<dbReference type="OMA" id="FSWHLGQ"/>
<feature type="region of interest" description="Disordered" evidence="1">
    <location>
        <begin position="1"/>
        <end position="143"/>
    </location>
</feature>
<organism evidence="2 3">
    <name type="scientific">Hypocrea virens (strain Gv29-8 / FGSC 10586)</name>
    <name type="common">Gliocladium virens</name>
    <name type="synonym">Trichoderma virens</name>
    <dbReference type="NCBI Taxonomy" id="413071"/>
    <lineage>
        <taxon>Eukaryota</taxon>
        <taxon>Fungi</taxon>
        <taxon>Dikarya</taxon>
        <taxon>Ascomycota</taxon>
        <taxon>Pezizomycotina</taxon>
        <taxon>Sordariomycetes</taxon>
        <taxon>Hypocreomycetidae</taxon>
        <taxon>Hypocreales</taxon>
        <taxon>Hypocreaceae</taxon>
        <taxon>Trichoderma</taxon>
    </lineage>
</organism>
<gene>
    <name evidence="2" type="ORF">TRIVIDRAFT_197561</name>
</gene>
<dbReference type="RefSeq" id="XP_013960354.1">
    <property type="nucleotide sequence ID" value="XM_014104879.1"/>
</dbReference>
<evidence type="ECO:0000256" key="1">
    <source>
        <dbReference type="SAM" id="MobiDB-lite"/>
    </source>
</evidence>
<sequence length="760" mass="82706">MEDPWGSPWAADSPAKIELPSAPQNAHFSTDHLFPRRNSRSPAPSRSRSPAWEDDNAWGGWNGGDASGSGKESPGWGRSPGLKPLQVTPSVRSLSPDPWKDMALKRLDTTALENEERKPRGRRASETSGDDRVVDSAISLGEDQELQREEELKINIPVVVPPLDIDATDDAWRVEAAPETPAAEVVIPAIQLEQPDFFPDTEAPVPGVVDDEEQDEVLFTADEPVQKEEAIAAQSSFEVEQDQQPIPAVEAIETTPPVEAIPATEATPTAEAIPTAEATPTVEAIPTAEAIPATEAIAVVEAVPIVEATTAAEAIPTVEATEDAAVIPEQEVSQPPLGLESESEVVAGSQRLQHESQNHIPPVLAVSEPRVLETMAAPFESDMVERPTSPTSKVHYPIDFTKLDDLFPSTPPITTEAELVPDVIIDDTFASSSERRAWYRVSRYGSKRKHDMGGDENYVRVTWSKSQIRERTTQTVRRWMEEDSITGRVVLGRRLGGSGAVMFNWNSPAPQVEIGEFLGRHSRNSSLTVQSAVASPTASSFGWASSVPSSPAVSRHPLANEISQADAQELQSPKEPKADSARQSFSLEPPPLHNRSRIPTPIQIPPTYPINQEDDDDWGEMMTATPTTTVSFTEDEEPASNRYSIASQSALQFDTVFESPKLLASKIEKAPSKRPFSWHLGQTLSKPFKRGGKTPLTPSFPSPLSKPMTPSQVTLTRHAHTMSADTSLVQSPIGPTLSAADEETVARLLEDIPDLTYMLR</sequence>
<comment type="caution">
    <text evidence="2">The sequence shown here is derived from an EMBL/GenBank/DDBJ whole genome shotgun (WGS) entry which is preliminary data.</text>
</comment>
<dbReference type="InParanoid" id="G9MHF2"/>
<feature type="region of interest" description="Disordered" evidence="1">
    <location>
        <begin position="687"/>
        <end position="710"/>
    </location>
</feature>
<accession>G9MHF2</accession>
<keyword evidence="3" id="KW-1185">Reference proteome</keyword>
<feature type="compositionally biased region" description="Low complexity" evidence="1">
    <location>
        <begin position="693"/>
        <end position="707"/>
    </location>
</feature>
<reference evidence="2 3" key="1">
    <citation type="journal article" date="2011" name="Genome Biol.">
        <title>Comparative genome sequence analysis underscores mycoparasitism as the ancestral life style of Trichoderma.</title>
        <authorList>
            <person name="Kubicek C.P."/>
            <person name="Herrera-Estrella A."/>
            <person name="Seidl-Seiboth V."/>
            <person name="Martinez D.A."/>
            <person name="Druzhinina I.S."/>
            <person name="Thon M."/>
            <person name="Zeilinger S."/>
            <person name="Casas-Flores S."/>
            <person name="Horwitz B.A."/>
            <person name="Mukherjee P.K."/>
            <person name="Mukherjee M."/>
            <person name="Kredics L."/>
            <person name="Alcaraz L.D."/>
            <person name="Aerts A."/>
            <person name="Antal Z."/>
            <person name="Atanasova L."/>
            <person name="Cervantes-Badillo M.G."/>
            <person name="Challacombe J."/>
            <person name="Chertkov O."/>
            <person name="McCluskey K."/>
            <person name="Coulpier F."/>
            <person name="Deshpande N."/>
            <person name="von Doehren H."/>
            <person name="Ebbole D.J."/>
            <person name="Esquivel-Naranjo E.U."/>
            <person name="Fekete E."/>
            <person name="Flipphi M."/>
            <person name="Glaser F."/>
            <person name="Gomez-Rodriguez E.Y."/>
            <person name="Gruber S."/>
            <person name="Han C."/>
            <person name="Henrissat B."/>
            <person name="Hermosa R."/>
            <person name="Hernandez-Onate M."/>
            <person name="Karaffa L."/>
            <person name="Kosti I."/>
            <person name="Le Crom S."/>
            <person name="Lindquist E."/>
            <person name="Lucas S."/>
            <person name="Luebeck M."/>
            <person name="Luebeck P.S."/>
            <person name="Margeot A."/>
            <person name="Metz B."/>
            <person name="Misra M."/>
            <person name="Nevalainen H."/>
            <person name="Omann M."/>
            <person name="Packer N."/>
            <person name="Perrone G."/>
            <person name="Uresti-Rivera E.E."/>
            <person name="Salamov A."/>
            <person name="Schmoll M."/>
            <person name="Seiboth B."/>
            <person name="Shapiro H."/>
            <person name="Sukno S."/>
            <person name="Tamayo-Ramos J.A."/>
            <person name="Tisch D."/>
            <person name="Wiest A."/>
            <person name="Wilkinson H.H."/>
            <person name="Zhang M."/>
            <person name="Coutinho P.M."/>
            <person name="Kenerley C.M."/>
            <person name="Monte E."/>
            <person name="Baker S.E."/>
            <person name="Grigoriev I.V."/>
        </authorList>
    </citation>
    <scope>NUCLEOTIDE SEQUENCE [LARGE SCALE GENOMIC DNA]</scope>
    <source>
        <strain evidence="3">Gv29-8 / FGSC 10586</strain>
    </source>
</reference>
<feature type="region of interest" description="Disordered" evidence="1">
    <location>
        <begin position="566"/>
        <end position="612"/>
    </location>
</feature>
<dbReference type="EMBL" id="ABDF02000002">
    <property type="protein sequence ID" value="EHK26140.1"/>
    <property type="molecule type" value="Genomic_DNA"/>
</dbReference>